<organism evidence="3 4">
    <name type="scientific">Agrobacterium rosae</name>
    <dbReference type="NCBI Taxonomy" id="1972867"/>
    <lineage>
        <taxon>Bacteria</taxon>
        <taxon>Pseudomonadati</taxon>
        <taxon>Pseudomonadota</taxon>
        <taxon>Alphaproteobacteria</taxon>
        <taxon>Hyphomicrobiales</taxon>
        <taxon>Rhizobiaceae</taxon>
        <taxon>Rhizobium/Agrobacterium group</taxon>
        <taxon>Agrobacterium</taxon>
    </lineage>
</organism>
<dbReference type="InterPro" id="IPR012347">
    <property type="entry name" value="Ferritin-like"/>
</dbReference>
<dbReference type="Proteomes" id="UP000187891">
    <property type="component" value="Unassembled WGS sequence"/>
</dbReference>
<dbReference type="STRING" id="1907666.DSM25559_5022"/>
<feature type="signal peptide" evidence="1">
    <location>
        <begin position="1"/>
        <end position="24"/>
    </location>
</feature>
<dbReference type="PROSITE" id="PS51257">
    <property type="entry name" value="PROKAR_LIPOPROTEIN"/>
    <property type="match status" value="1"/>
</dbReference>
<accession>A0A1R3U2C4</accession>
<feature type="domain" description="DUF4142" evidence="2">
    <location>
        <begin position="42"/>
        <end position="172"/>
    </location>
</feature>
<dbReference type="RefSeq" id="WP_077122951.1">
    <property type="nucleotide sequence ID" value="NZ_FMUE01000021.1"/>
</dbReference>
<reference evidence="4" key="1">
    <citation type="submission" date="2016-10" db="EMBL/GenBank/DDBJ databases">
        <authorList>
            <person name="Wibberg D."/>
        </authorList>
    </citation>
    <scope>NUCLEOTIDE SEQUENCE [LARGE SCALE GENOMIC DNA]</scope>
</reference>
<proteinExistence type="predicted"/>
<evidence type="ECO:0000256" key="1">
    <source>
        <dbReference type="SAM" id="SignalP"/>
    </source>
</evidence>
<protein>
    <submittedName>
        <fullName evidence="3">Putative outer membrane protein</fullName>
    </submittedName>
</protein>
<evidence type="ECO:0000313" key="3">
    <source>
        <dbReference type="EMBL" id="SCX35534.1"/>
    </source>
</evidence>
<dbReference type="EMBL" id="FMUE01000021">
    <property type="protein sequence ID" value="SCX35534.1"/>
    <property type="molecule type" value="Genomic_DNA"/>
</dbReference>
<dbReference type="PANTHER" id="PTHR38593">
    <property type="entry name" value="BLR2558 PROTEIN"/>
    <property type="match status" value="1"/>
</dbReference>
<dbReference type="Pfam" id="PF13628">
    <property type="entry name" value="DUF4142"/>
    <property type="match status" value="1"/>
</dbReference>
<sequence>MKTIFKSTLTAIALASSCASMATAAMPASADTAAPAMNMDRTSFVNVVTSSNAFEIESSKLAEQKAQDADVKEFAKQMIADHTMAAEELKKVAKLGDEAPKPSPKHAGMLEILKGASEAEFQPLYIEMQTTAHMEAVTLFATYAKGGDGAAVKEFATKTLPKLEMHKMHVIKLVAAH</sequence>
<evidence type="ECO:0000313" key="4">
    <source>
        <dbReference type="Proteomes" id="UP000187891"/>
    </source>
</evidence>
<name>A0A1R3U2C4_9HYPH</name>
<dbReference type="PANTHER" id="PTHR38593:SF1">
    <property type="entry name" value="BLR2558 PROTEIN"/>
    <property type="match status" value="1"/>
</dbReference>
<dbReference type="AlphaFoldDB" id="A0A1R3U2C4"/>
<keyword evidence="1" id="KW-0732">Signal</keyword>
<dbReference type="Gene3D" id="1.20.1260.10">
    <property type="match status" value="1"/>
</dbReference>
<feature type="chain" id="PRO_5012119414" evidence="1">
    <location>
        <begin position="25"/>
        <end position="177"/>
    </location>
</feature>
<evidence type="ECO:0000259" key="2">
    <source>
        <dbReference type="Pfam" id="PF13628"/>
    </source>
</evidence>
<gene>
    <name evidence="3" type="ORF">DSM25559_5022</name>
</gene>
<dbReference type="InterPro" id="IPR025419">
    <property type="entry name" value="DUF4142"/>
</dbReference>